<evidence type="ECO:0000256" key="1">
    <source>
        <dbReference type="SAM" id="Phobius"/>
    </source>
</evidence>
<keyword evidence="1" id="KW-1133">Transmembrane helix</keyword>
<dbReference type="RefSeq" id="XP_009551923.1">
    <property type="nucleotide sequence ID" value="XM_009553628.1"/>
</dbReference>
<dbReference type="EMBL" id="KI925465">
    <property type="protein sequence ID" value="ETW75657.1"/>
    <property type="molecule type" value="Genomic_DNA"/>
</dbReference>
<dbReference type="InParanoid" id="W4JQ15"/>
<evidence type="ECO:0000313" key="2">
    <source>
        <dbReference type="EMBL" id="ETW75657.1"/>
    </source>
</evidence>
<feature type="transmembrane region" description="Helical" evidence="1">
    <location>
        <begin position="12"/>
        <end position="38"/>
    </location>
</feature>
<keyword evidence="1" id="KW-0472">Membrane</keyword>
<keyword evidence="3" id="KW-1185">Reference proteome</keyword>
<organism evidence="2 3">
    <name type="scientific">Heterobasidion irregulare (strain TC 32-1)</name>
    <dbReference type="NCBI Taxonomy" id="747525"/>
    <lineage>
        <taxon>Eukaryota</taxon>
        <taxon>Fungi</taxon>
        <taxon>Dikarya</taxon>
        <taxon>Basidiomycota</taxon>
        <taxon>Agaricomycotina</taxon>
        <taxon>Agaricomycetes</taxon>
        <taxon>Russulales</taxon>
        <taxon>Bondarzewiaceae</taxon>
        <taxon>Heterobasidion</taxon>
        <taxon>Heterobasidion annosum species complex</taxon>
    </lineage>
</organism>
<dbReference type="GeneID" id="20666155"/>
<dbReference type="HOGENOM" id="CLU_1461505_0_0_1"/>
<protein>
    <submittedName>
        <fullName evidence="2">Uncharacterized protein</fullName>
    </submittedName>
</protein>
<name>W4JQ15_HETIT</name>
<proteinExistence type="predicted"/>
<dbReference type="KEGG" id="hir:HETIRDRAFT_106339"/>
<gene>
    <name evidence="2" type="ORF">HETIRDRAFT_106339</name>
</gene>
<accession>W4JQ15</accession>
<evidence type="ECO:0000313" key="3">
    <source>
        <dbReference type="Proteomes" id="UP000030671"/>
    </source>
</evidence>
<dbReference type="AlphaFoldDB" id="W4JQ15"/>
<dbReference type="Proteomes" id="UP000030671">
    <property type="component" value="Unassembled WGS sequence"/>
</dbReference>
<reference evidence="2 3" key="1">
    <citation type="journal article" date="2012" name="New Phytol.">
        <title>Insight into trade-off between wood decay and parasitism from the genome of a fungal forest pathogen.</title>
        <authorList>
            <person name="Olson A."/>
            <person name="Aerts A."/>
            <person name="Asiegbu F."/>
            <person name="Belbahri L."/>
            <person name="Bouzid O."/>
            <person name="Broberg A."/>
            <person name="Canback B."/>
            <person name="Coutinho P.M."/>
            <person name="Cullen D."/>
            <person name="Dalman K."/>
            <person name="Deflorio G."/>
            <person name="van Diepen L.T."/>
            <person name="Dunand C."/>
            <person name="Duplessis S."/>
            <person name="Durling M."/>
            <person name="Gonthier P."/>
            <person name="Grimwood J."/>
            <person name="Fossdal C.G."/>
            <person name="Hansson D."/>
            <person name="Henrissat B."/>
            <person name="Hietala A."/>
            <person name="Himmelstrand K."/>
            <person name="Hoffmeister D."/>
            <person name="Hogberg N."/>
            <person name="James T.Y."/>
            <person name="Karlsson M."/>
            <person name="Kohler A."/>
            <person name="Kues U."/>
            <person name="Lee Y.H."/>
            <person name="Lin Y.C."/>
            <person name="Lind M."/>
            <person name="Lindquist E."/>
            <person name="Lombard V."/>
            <person name="Lucas S."/>
            <person name="Lunden K."/>
            <person name="Morin E."/>
            <person name="Murat C."/>
            <person name="Park J."/>
            <person name="Raffaello T."/>
            <person name="Rouze P."/>
            <person name="Salamov A."/>
            <person name="Schmutz J."/>
            <person name="Solheim H."/>
            <person name="Stahlberg J."/>
            <person name="Velez H."/>
            <person name="de Vries R.P."/>
            <person name="Wiebenga A."/>
            <person name="Woodward S."/>
            <person name="Yakovlev I."/>
            <person name="Garbelotto M."/>
            <person name="Martin F."/>
            <person name="Grigoriev I.V."/>
            <person name="Stenlid J."/>
        </authorList>
    </citation>
    <scope>NUCLEOTIDE SEQUENCE [LARGE SCALE GENOMIC DNA]</scope>
    <source>
        <strain evidence="2 3">TC 32-1</strain>
    </source>
</reference>
<sequence>MYNRGTPDQDISFALLQVLEVLIVIILAFEQVFLARIFRPWWVPKHMRCGGRKSGRRCLDTHDCVGEEVIPGVYISMIMGPPSGISLMHYICGVSRNRSSSRTPHRLSTVSRLQNLVSLTTTDAVPESSRIRITNVLWDDAHGAGKSGVPIAAGQHRAATRSSFNRFGMPYAGFANAENICYFRI</sequence>
<keyword evidence="1" id="KW-0812">Transmembrane</keyword>